<accession>A0A318KR63</accession>
<feature type="region of interest" description="Disordered" evidence="1">
    <location>
        <begin position="75"/>
        <end position="123"/>
    </location>
</feature>
<protein>
    <recommendedName>
        <fullName evidence="4">DUF2992 family protein</fullName>
    </recommendedName>
</protein>
<dbReference type="AlphaFoldDB" id="A0A318KR63"/>
<organism evidence="2 3">
    <name type="scientific">Dielma fastidiosa</name>
    <dbReference type="NCBI Taxonomy" id="1034346"/>
    <lineage>
        <taxon>Bacteria</taxon>
        <taxon>Bacillati</taxon>
        <taxon>Bacillota</taxon>
        <taxon>Erysipelotrichia</taxon>
        <taxon>Erysipelotrichales</taxon>
        <taxon>Erysipelotrichaceae</taxon>
        <taxon>Dielma</taxon>
    </lineage>
</organism>
<keyword evidence="3" id="KW-1185">Reference proteome</keyword>
<evidence type="ECO:0000313" key="3">
    <source>
        <dbReference type="Proteomes" id="UP000247612"/>
    </source>
</evidence>
<dbReference type="EMBL" id="QJKH01000004">
    <property type="protein sequence ID" value="PXX80200.1"/>
    <property type="molecule type" value="Genomic_DNA"/>
</dbReference>
<sequence>MNKGSQCLKVYFEDPFWVGVIERQADHKLEACKITFGSEPKETELLALLPRLRELPFSPAVSIKVKERSKNYKRRLKESRRELQNASHSTKAQQALKLRQQELLNARKAERKEQKQAKQKGRK</sequence>
<dbReference type="OrthoDB" id="4570726at2"/>
<proteinExistence type="predicted"/>
<dbReference type="Proteomes" id="UP000247612">
    <property type="component" value="Unassembled WGS sequence"/>
</dbReference>
<dbReference type="STRING" id="1034346.GCA_000313565_01698"/>
<evidence type="ECO:0008006" key="4">
    <source>
        <dbReference type="Google" id="ProtNLM"/>
    </source>
</evidence>
<dbReference type="InterPro" id="IPR016787">
    <property type="entry name" value="UCP021328"/>
</dbReference>
<name>A0A318KR63_9FIRM</name>
<evidence type="ECO:0000256" key="1">
    <source>
        <dbReference type="SAM" id="MobiDB-lite"/>
    </source>
</evidence>
<reference evidence="2 3" key="1">
    <citation type="submission" date="2018-05" db="EMBL/GenBank/DDBJ databases">
        <title>Genomic Encyclopedia of Type Strains, Phase IV (KMG-IV): sequencing the most valuable type-strain genomes for metagenomic binning, comparative biology and taxonomic classification.</title>
        <authorList>
            <person name="Goeker M."/>
        </authorList>
    </citation>
    <scope>NUCLEOTIDE SEQUENCE [LARGE SCALE GENOMIC DNA]</scope>
    <source>
        <strain evidence="2 3">JC118</strain>
    </source>
</reference>
<dbReference type="Pfam" id="PF11208">
    <property type="entry name" value="DUF2992"/>
    <property type="match status" value="1"/>
</dbReference>
<gene>
    <name evidence="2" type="ORF">DES51_104205</name>
</gene>
<evidence type="ECO:0000313" key="2">
    <source>
        <dbReference type="EMBL" id="PXX80200.1"/>
    </source>
</evidence>
<comment type="caution">
    <text evidence="2">The sequence shown here is derived from an EMBL/GenBank/DDBJ whole genome shotgun (WGS) entry which is preliminary data.</text>
</comment>
<dbReference type="RefSeq" id="WP_022938001.1">
    <property type="nucleotide sequence ID" value="NZ_CABKRQ010000004.1"/>
</dbReference>
<feature type="compositionally biased region" description="Basic and acidic residues" evidence="1">
    <location>
        <begin position="105"/>
        <end position="116"/>
    </location>
</feature>
<feature type="compositionally biased region" description="Polar residues" evidence="1">
    <location>
        <begin position="84"/>
        <end position="93"/>
    </location>
</feature>